<feature type="compositionally biased region" description="Basic residues" evidence="1">
    <location>
        <begin position="250"/>
        <end position="262"/>
    </location>
</feature>
<evidence type="ECO:0000313" key="2">
    <source>
        <dbReference type="EMBL" id="KAF6030992.1"/>
    </source>
</evidence>
<comment type="caution">
    <text evidence="2">The sequence shown here is derived from an EMBL/GenBank/DDBJ whole genome shotgun (WGS) entry which is preliminary data.</text>
</comment>
<evidence type="ECO:0000313" key="3">
    <source>
        <dbReference type="Proteomes" id="UP000593567"/>
    </source>
</evidence>
<feature type="compositionally biased region" description="Low complexity" evidence="1">
    <location>
        <begin position="232"/>
        <end position="246"/>
    </location>
</feature>
<keyword evidence="3" id="KW-1185">Reference proteome</keyword>
<gene>
    <name evidence="2" type="ORF">EB796_010691</name>
</gene>
<dbReference type="EMBL" id="VXIV02001645">
    <property type="protein sequence ID" value="KAF6030992.1"/>
    <property type="molecule type" value="Genomic_DNA"/>
</dbReference>
<feature type="compositionally biased region" description="Polar residues" evidence="1">
    <location>
        <begin position="358"/>
        <end position="372"/>
    </location>
</feature>
<feature type="region of interest" description="Disordered" evidence="1">
    <location>
        <begin position="142"/>
        <end position="183"/>
    </location>
</feature>
<dbReference type="AlphaFoldDB" id="A0A7J7JXA0"/>
<evidence type="ECO:0000256" key="1">
    <source>
        <dbReference type="SAM" id="MobiDB-lite"/>
    </source>
</evidence>
<reference evidence="2" key="1">
    <citation type="submission" date="2020-06" db="EMBL/GenBank/DDBJ databases">
        <title>Draft genome of Bugula neritina, a colonial animal packing powerful symbionts and potential medicines.</title>
        <authorList>
            <person name="Rayko M."/>
        </authorList>
    </citation>
    <scope>NUCLEOTIDE SEQUENCE [LARGE SCALE GENOMIC DNA]</scope>
    <source>
        <strain evidence="2">Kwan_BN1</strain>
    </source>
</reference>
<feature type="region of interest" description="Disordered" evidence="1">
    <location>
        <begin position="311"/>
        <end position="391"/>
    </location>
</feature>
<feature type="compositionally biased region" description="Polar residues" evidence="1">
    <location>
        <begin position="278"/>
        <end position="293"/>
    </location>
</feature>
<feature type="compositionally biased region" description="Polar residues" evidence="1">
    <location>
        <begin position="203"/>
        <end position="217"/>
    </location>
</feature>
<feature type="region of interest" description="Disordered" evidence="1">
    <location>
        <begin position="197"/>
        <end position="294"/>
    </location>
</feature>
<feature type="compositionally biased region" description="Basic residues" evidence="1">
    <location>
        <begin position="158"/>
        <end position="168"/>
    </location>
</feature>
<proteinExistence type="predicted"/>
<organism evidence="2 3">
    <name type="scientific">Bugula neritina</name>
    <name type="common">Brown bryozoan</name>
    <name type="synonym">Sertularia neritina</name>
    <dbReference type="NCBI Taxonomy" id="10212"/>
    <lineage>
        <taxon>Eukaryota</taxon>
        <taxon>Metazoa</taxon>
        <taxon>Spiralia</taxon>
        <taxon>Lophotrochozoa</taxon>
        <taxon>Bryozoa</taxon>
        <taxon>Gymnolaemata</taxon>
        <taxon>Cheilostomatida</taxon>
        <taxon>Flustrina</taxon>
        <taxon>Buguloidea</taxon>
        <taxon>Bugulidae</taxon>
        <taxon>Bugula</taxon>
    </lineage>
</organism>
<sequence>MHQANSTLYEDVPSPGKFEELSDKTVVVSQSDVETINDKKDNALLCQGVKTLSAEVTPVVSTSTVDWFAELDDNVNDIDREVMEDEKVEAESNSCASKEKTRYLDDIVIQRAPTPEITAQRYRSRDISDVLRGVSESTLDIISSKTQSKRSKSDKSSKVKTKRVKKREKVLPQPEERDSRAESQFFSADVCETGAKGFAKPKTTVSSSTQVIDNSPCTGRPNDKNNAAPDFSQKSSPSLCPSSKESNISRIRRKVSPQKRHQERTLSRSSLAHCRSVSPKQFSSHNRHCSSGSRFHEKTDTIDTTSEYYSHDGHVNSTHRPHKLDTDTYSRPKRMHRSEWESTSKVTAIESKLDKISTSEQLPSRGSRTQNSLKRKITNRDRKSPIRFPSPDIEVLKTKGVGKSPPMLVVLSDSD</sequence>
<accession>A0A7J7JXA0</accession>
<protein>
    <submittedName>
        <fullName evidence="2">Uncharacterized protein</fullName>
    </submittedName>
</protein>
<dbReference type="Proteomes" id="UP000593567">
    <property type="component" value="Unassembled WGS sequence"/>
</dbReference>
<name>A0A7J7JXA0_BUGNE</name>